<dbReference type="OrthoDB" id="6783999at2759"/>
<evidence type="ECO:0000313" key="6">
    <source>
        <dbReference type="Proteomes" id="UP001153712"/>
    </source>
</evidence>
<evidence type="ECO:0000256" key="1">
    <source>
        <dbReference type="ARBA" id="ARBA00004613"/>
    </source>
</evidence>
<keyword evidence="6" id="KW-1185">Reference proteome</keyword>
<name>A0A9N9TWP6_PHYSR</name>
<dbReference type="AlphaFoldDB" id="A0A9N9TWP6"/>
<dbReference type="SUPFAM" id="SSF47565">
    <property type="entry name" value="Insect pheromone/odorant-binding proteins"/>
    <property type="match status" value="2"/>
</dbReference>
<dbReference type="PANTHER" id="PTHR11857:SF43">
    <property type="entry name" value="GEO07291P1-RELATED"/>
    <property type="match status" value="1"/>
</dbReference>
<dbReference type="GO" id="GO:0005615">
    <property type="term" value="C:extracellular space"/>
    <property type="evidence" value="ECO:0007669"/>
    <property type="project" value="TreeGrafter"/>
</dbReference>
<evidence type="ECO:0000256" key="3">
    <source>
        <dbReference type="ARBA" id="ARBA00022525"/>
    </source>
</evidence>
<evidence type="ECO:0000256" key="4">
    <source>
        <dbReference type="ARBA" id="ARBA00022729"/>
    </source>
</evidence>
<dbReference type="GO" id="GO:0007608">
    <property type="term" value="P:sensory perception of smell"/>
    <property type="evidence" value="ECO:0007669"/>
    <property type="project" value="TreeGrafter"/>
</dbReference>
<keyword evidence="4" id="KW-0732">Signal</keyword>
<dbReference type="CDD" id="cd23992">
    <property type="entry name" value="PBP_GOBP"/>
    <property type="match status" value="1"/>
</dbReference>
<organism evidence="5 6">
    <name type="scientific">Phyllotreta striolata</name>
    <name type="common">Striped flea beetle</name>
    <name type="synonym">Crioceris striolata</name>
    <dbReference type="NCBI Taxonomy" id="444603"/>
    <lineage>
        <taxon>Eukaryota</taxon>
        <taxon>Metazoa</taxon>
        <taxon>Ecdysozoa</taxon>
        <taxon>Arthropoda</taxon>
        <taxon>Hexapoda</taxon>
        <taxon>Insecta</taxon>
        <taxon>Pterygota</taxon>
        <taxon>Neoptera</taxon>
        <taxon>Endopterygota</taxon>
        <taxon>Coleoptera</taxon>
        <taxon>Polyphaga</taxon>
        <taxon>Cucujiformia</taxon>
        <taxon>Chrysomeloidea</taxon>
        <taxon>Chrysomelidae</taxon>
        <taxon>Galerucinae</taxon>
        <taxon>Alticini</taxon>
        <taxon>Phyllotreta</taxon>
    </lineage>
</organism>
<evidence type="ECO:0000256" key="2">
    <source>
        <dbReference type="ARBA" id="ARBA00008098"/>
    </source>
</evidence>
<comment type="similarity">
    <text evidence="2">Belongs to the PBP/GOBP family.</text>
</comment>
<dbReference type="EMBL" id="OU900102">
    <property type="protein sequence ID" value="CAG9864924.1"/>
    <property type="molecule type" value="Genomic_DNA"/>
</dbReference>
<dbReference type="Proteomes" id="UP001153712">
    <property type="component" value="Chromosome 9"/>
</dbReference>
<comment type="subcellular location">
    <subcellularLocation>
        <location evidence="1">Secreted</location>
    </subcellularLocation>
</comment>
<proteinExistence type="inferred from homology"/>
<dbReference type="InterPro" id="IPR006170">
    <property type="entry name" value="PBP/GOBP"/>
</dbReference>
<evidence type="ECO:0000313" key="5">
    <source>
        <dbReference type="EMBL" id="CAG9864924.1"/>
    </source>
</evidence>
<dbReference type="Pfam" id="PF01395">
    <property type="entry name" value="PBP_GOBP"/>
    <property type="match status" value="2"/>
</dbReference>
<keyword evidence="3" id="KW-0964">Secreted</keyword>
<dbReference type="Gene3D" id="1.10.238.20">
    <property type="entry name" value="Pheromone/general odorant binding protein domain"/>
    <property type="match status" value="2"/>
</dbReference>
<gene>
    <name evidence="5" type="ORF">PHYEVI_LOCUS11171</name>
</gene>
<reference evidence="5" key="1">
    <citation type="submission" date="2022-01" db="EMBL/GenBank/DDBJ databases">
        <authorList>
            <person name="King R."/>
        </authorList>
    </citation>
    <scope>NUCLEOTIDE SEQUENCE</scope>
</reference>
<dbReference type="PANTHER" id="PTHR11857">
    <property type="entry name" value="ODORANT BINDING PROTEIN-RELATED"/>
    <property type="match status" value="1"/>
</dbReference>
<dbReference type="InterPro" id="IPR036728">
    <property type="entry name" value="PBP_GOBP_sf"/>
</dbReference>
<protein>
    <submittedName>
        <fullName evidence="5">Uncharacterized protein</fullName>
    </submittedName>
</protein>
<sequence>MFRKHQKECETKLGEPKDMIQKMLKGEDLGDMEKAGKMALCVNMAIGHMNENGELIPDKFKEHVDNLMENMVENMRKRIRDECGKKHEFQVLKRSQIECEKLLVEPKNLLENLVGGKDLGDLEKAGKMALCINVRLGHMKEDGEIISDKYKVHVEKLTADENERKAILEQCGHKNGKNPAEAALNYGYCMKKNLPTLKPIHFQLDDTISLL</sequence>
<dbReference type="GO" id="GO:0005549">
    <property type="term" value="F:odorant binding"/>
    <property type="evidence" value="ECO:0007669"/>
    <property type="project" value="InterPro"/>
</dbReference>
<accession>A0A9N9TWP6</accession>